<dbReference type="InterPro" id="IPR050300">
    <property type="entry name" value="GDXG_lipolytic_enzyme"/>
</dbReference>
<dbReference type="PROSITE" id="PS51257">
    <property type="entry name" value="PROKAR_LIPOPROTEIN"/>
    <property type="match status" value="1"/>
</dbReference>
<protein>
    <submittedName>
        <fullName evidence="4">Alpha/beta hydrolase</fullName>
    </submittedName>
</protein>
<proteinExistence type="predicted"/>
<comment type="caution">
    <text evidence="4">The sequence shown here is derived from an EMBL/GenBank/DDBJ whole genome shotgun (WGS) entry which is preliminary data.</text>
</comment>
<name>A0ABT4UMK1_9BACT</name>
<dbReference type="GO" id="GO:0016787">
    <property type="term" value="F:hydrolase activity"/>
    <property type="evidence" value="ECO:0007669"/>
    <property type="project" value="UniProtKB-KW"/>
</dbReference>
<evidence type="ECO:0000256" key="2">
    <source>
        <dbReference type="SAM" id="SignalP"/>
    </source>
</evidence>
<evidence type="ECO:0000313" key="4">
    <source>
        <dbReference type="EMBL" id="MDA3616076.1"/>
    </source>
</evidence>
<dbReference type="PANTHER" id="PTHR48081">
    <property type="entry name" value="AB HYDROLASE SUPERFAMILY PROTEIN C4A8.06C"/>
    <property type="match status" value="1"/>
</dbReference>
<organism evidence="4 5">
    <name type="scientific">Polluticaenibacter yanchengensis</name>
    <dbReference type="NCBI Taxonomy" id="3014562"/>
    <lineage>
        <taxon>Bacteria</taxon>
        <taxon>Pseudomonadati</taxon>
        <taxon>Bacteroidota</taxon>
        <taxon>Chitinophagia</taxon>
        <taxon>Chitinophagales</taxon>
        <taxon>Chitinophagaceae</taxon>
        <taxon>Polluticaenibacter</taxon>
    </lineage>
</organism>
<dbReference type="SUPFAM" id="SSF53474">
    <property type="entry name" value="alpha/beta-Hydrolases"/>
    <property type="match status" value="1"/>
</dbReference>
<dbReference type="RefSeq" id="WP_407032406.1">
    <property type="nucleotide sequence ID" value="NZ_JAQGEF010000022.1"/>
</dbReference>
<evidence type="ECO:0000313" key="5">
    <source>
        <dbReference type="Proteomes" id="UP001210231"/>
    </source>
</evidence>
<dbReference type="EMBL" id="JAQGEF010000022">
    <property type="protein sequence ID" value="MDA3616076.1"/>
    <property type="molecule type" value="Genomic_DNA"/>
</dbReference>
<feature type="signal peptide" evidence="2">
    <location>
        <begin position="1"/>
        <end position="22"/>
    </location>
</feature>
<sequence>MKLTRKLLLFIAILQLALVSCKKDSDEDELYKTTESYTLTNIAYSSNNYQNMDIYLPAGRSSGKTKVFVLIHGGSWNSGDKADLATYFNMLKGLFPNHAIANINYRLGTVESPGYTKQLDDVKAALEHLQSDQYHINKDYFLIGASAGAHLAMLYGYTNATKGQVKGICNTVGPTDFTDPAYTTNPVFAQAVTGLVGNIKYADNPQLFANLSPVTHVTAQAPKTISFFGDQDPLIPVSQKDRLHDKLNRLNVVNEAYVYAGQGHGDWNDAVANDFALKLMAFINAHFNY</sequence>
<keyword evidence="1 4" id="KW-0378">Hydrolase</keyword>
<dbReference type="InterPro" id="IPR049492">
    <property type="entry name" value="BD-FAE-like_dom"/>
</dbReference>
<dbReference type="InterPro" id="IPR029058">
    <property type="entry name" value="AB_hydrolase_fold"/>
</dbReference>
<feature type="domain" description="BD-FAE-like" evidence="3">
    <location>
        <begin position="52"/>
        <end position="247"/>
    </location>
</feature>
<dbReference type="Proteomes" id="UP001210231">
    <property type="component" value="Unassembled WGS sequence"/>
</dbReference>
<evidence type="ECO:0000259" key="3">
    <source>
        <dbReference type="Pfam" id="PF20434"/>
    </source>
</evidence>
<keyword evidence="2" id="KW-0732">Signal</keyword>
<evidence type="ECO:0000256" key="1">
    <source>
        <dbReference type="ARBA" id="ARBA00022801"/>
    </source>
</evidence>
<feature type="chain" id="PRO_5047098056" evidence="2">
    <location>
        <begin position="23"/>
        <end position="289"/>
    </location>
</feature>
<gene>
    <name evidence="4" type="ORF">O3P16_14770</name>
</gene>
<reference evidence="4 5" key="1">
    <citation type="submission" date="2022-12" db="EMBL/GenBank/DDBJ databases">
        <title>Chitinophagaceae gen. sp. nov., a new member of the family Chitinophagaceae, isolated from soil in a chemical factory.</title>
        <authorList>
            <person name="Ke Z."/>
        </authorList>
    </citation>
    <scope>NUCLEOTIDE SEQUENCE [LARGE SCALE GENOMIC DNA]</scope>
    <source>
        <strain evidence="4 5">LY-5</strain>
    </source>
</reference>
<dbReference type="Pfam" id="PF20434">
    <property type="entry name" value="BD-FAE"/>
    <property type="match status" value="1"/>
</dbReference>
<accession>A0ABT4UMK1</accession>
<keyword evidence="5" id="KW-1185">Reference proteome</keyword>
<dbReference type="Gene3D" id="3.40.50.1820">
    <property type="entry name" value="alpha/beta hydrolase"/>
    <property type="match status" value="1"/>
</dbReference>